<dbReference type="RefSeq" id="WP_211561792.1">
    <property type="nucleotide sequence ID" value="NZ_JAGVRK010000001.1"/>
</dbReference>
<evidence type="ECO:0000256" key="4">
    <source>
        <dbReference type="ARBA" id="ARBA00023163"/>
    </source>
</evidence>
<comment type="caution">
    <text evidence="6">The sequence shown here is derived from an EMBL/GenBank/DDBJ whole genome shotgun (WGS) entry which is preliminary data.</text>
</comment>
<dbReference type="InterPro" id="IPR050950">
    <property type="entry name" value="HTH-type_LysR_regulators"/>
</dbReference>
<keyword evidence="7" id="KW-1185">Reference proteome</keyword>
<dbReference type="InterPro" id="IPR000847">
    <property type="entry name" value="LysR_HTH_N"/>
</dbReference>
<proteinExistence type="inferred from homology"/>
<keyword evidence="2" id="KW-0805">Transcription regulation</keyword>
<dbReference type="EMBL" id="JAGVRK010000001">
    <property type="protein sequence ID" value="MBS2970987.1"/>
    <property type="molecule type" value="Genomic_DNA"/>
</dbReference>
<comment type="similarity">
    <text evidence="1">Belongs to the LysR transcriptional regulatory family.</text>
</comment>
<dbReference type="Proteomes" id="UP000682403">
    <property type="component" value="Unassembled WGS sequence"/>
</dbReference>
<evidence type="ECO:0000313" key="6">
    <source>
        <dbReference type="EMBL" id="MBS2970987.1"/>
    </source>
</evidence>
<dbReference type="CDD" id="cd08438">
    <property type="entry name" value="PBP2_CidR"/>
    <property type="match status" value="1"/>
</dbReference>
<dbReference type="NCBIfam" id="NF047520">
    <property type="entry name" value="trans_act_CidR"/>
    <property type="match status" value="1"/>
</dbReference>
<dbReference type="PRINTS" id="PR00039">
    <property type="entry name" value="HTHLYSR"/>
</dbReference>
<keyword evidence="4" id="KW-0804">Transcription</keyword>
<evidence type="ECO:0000313" key="7">
    <source>
        <dbReference type="Proteomes" id="UP000682403"/>
    </source>
</evidence>
<dbReference type="PROSITE" id="PS50931">
    <property type="entry name" value="HTH_LYSR"/>
    <property type="match status" value="1"/>
</dbReference>
<dbReference type="InterPro" id="IPR005119">
    <property type="entry name" value="LysR_subst-bd"/>
</dbReference>
<reference evidence="6 7" key="1">
    <citation type="submission" date="2021-04" db="EMBL/GenBank/DDBJ databases">
        <title>Metabacillus sp. strain KIGAM252 whole genome sequence.</title>
        <authorList>
            <person name="Seo M.-J."/>
            <person name="Cho E.-S."/>
            <person name="Hwang C.Y."/>
            <person name="Yoon D.J."/>
        </authorList>
    </citation>
    <scope>NUCLEOTIDE SEQUENCE [LARGE SCALE GENOMIC DNA]</scope>
    <source>
        <strain evidence="6 7">KIGAM252</strain>
    </source>
</reference>
<dbReference type="PANTHER" id="PTHR30419:SF8">
    <property type="entry name" value="NITROGEN ASSIMILATION TRANSCRIPTIONAL ACTIVATOR-RELATED"/>
    <property type="match status" value="1"/>
</dbReference>
<evidence type="ECO:0000256" key="3">
    <source>
        <dbReference type="ARBA" id="ARBA00023125"/>
    </source>
</evidence>
<dbReference type="SUPFAM" id="SSF53850">
    <property type="entry name" value="Periplasmic binding protein-like II"/>
    <property type="match status" value="1"/>
</dbReference>
<protein>
    <submittedName>
        <fullName evidence="6">LysR family transcriptional regulator</fullName>
    </submittedName>
</protein>
<dbReference type="PANTHER" id="PTHR30419">
    <property type="entry name" value="HTH-TYPE TRANSCRIPTIONAL REGULATOR YBHD"/>
    <property type="match status" value="1"/>
</dbReference>
<accession>A0ABS5LJU5</accession>
<feature type="domain" description="HTH lysR-type" evidence="5">
    <location>
        <begin position="1"/>
        <end position="58"/>
    </location>
</feature>
<keyword evidence="3" id="KW-0238">DNA-binding</keyword>
<dbReference type="Gene3D" id="3.40.190.290">
    <property type="match status" value="1"/>
</dbReference>
<dbReference type="InterPro" id="IPR036388">
    <property type="entry name" value="WH-like_DNA-bd_sf"/>
</dbReference>
<dbReference type="SUPFAM" id="SSF46785">
    <property type="entry name" value="Winged helix' DNA-binding domain"/>
    <property type="match status" value="1"/>
</dbReference>
<organism evidence="6 7">
    <name type="scientific">Metabacillus flavus</name>
    <dbReference type="NCBI Taxonomy" id="2823519"/>
    <lineage>
        <taxon>Bacteria</taxon>
        <taxon>Bacillati</taxon>
        <taxon>Bacillota</taxon>
        <taxon>Bacilli</taxon>
        <taxon>Bacillales</taxon>
        <taxon>Bacillaceae</taxon>
        <taxon>Metabacillus</taxon>
    </lineage>
</organism>
<gene>
    <name evidence="6" type="ORF">J9317_19780</name>
</gene>
<dbReference type="Pfam" id="PF00126">
    <property type="entry name" value="HTH_1"/>
    <property type="match status" value="1"/>
</dbReference>
<evidence type="ECO:0000256" key="2">
    <source>
        <dbReference type="ARBA" id="ARBA00023015"/>
    </source>
</evidence>
<dbReference type="InterPro" id="IPR036390">
    <property type="entry name" value="WH_DNA-bd_sf"/>
</dbReference>
<name>A0ABS5LJU5_9BACI</name>
<dbReference type="Gene3D" id="1.10.10.10">
    <property type="entry name" value="Winged helix-like DNA-binding domain superfamily/Winged helix DNA-binding domain"/>
    <property type="match status" value="1"/>
</dbReference>
<sequence length="294" mass="33744">MDIKHLQYFIEVVKFKSFTRAANHLFITQPTISKMIKNLEEDLGVTLFERSRKKLVLTDAGQVIYEQAKSIDQAFRNLQLELDDLLNLKKGVIRLGLPPIIDTGFFPKMIGSFHEKYPNITFHLVEDGSKKIEEEVAAGGLHAGVVVLPANEDEFECLSYMKEDFRVVLHPDHPLAARDEIELSELAIEPFILFNKDFVLHDRILSACNRAGFHPKVVSESSQWEFIEEMAACKLGVALFPESICCHLSDKVRSVKIVNPSMGWHLAVIWRKDHYLPYAAREWLQYAQKQLNQH</sequence>
<evidence type="ECO:0000256" key="1">
    <source>
        <dbReference type="ARBA" id="ARBA00009437"/>
    </source>
</evidence>
<dbReference type="Pfam" id="PF03466">
    <property type="entry name" value="LysR_substrate"/>
    <property type="match status" value="1"/>
</dbReference>
<evidence type="ECO:0000259" key="5">
    <source>
        <dbReference type="PROSITE" id="PS50931"/>
    </source>
</evidence>